<keyword evidence="1" id="KW-1133">Transmembrane helix</keyword>
<dbReference type="PANTHER" id="PTHR45228">
    <property type="entry name" value="CYCLIC DI-GMP PHOSPHODIESTERASE TM_0186-RELATED"/>
    <property type="match status" value="1"/>
</dbReference>
<dbReference type="PROSITE" id="PS51832">
    <property type="entry name" value="HD_GYP"/>
    <property type="match status" value="1"/>
</dbReference>
<dbReference type="AlphaFoldDB" id="A0A8J7H2S0"/>
<feature type="domain" description="HD-GYP" evidence="2">
    <location>
        <begin position="436"/>
        <end position="648"/>
    </location>
</feature>
<sequence length="651" mass="73745">MDTQHILSLRPIKKIGITILITIILIIICFIILQKQINKKEYEDKLIINIFGRQRMYTQMISKDASRLYVLLEAFDADRRYQTLEEIQNKIISVKADLIQAKIEFTNIHKAMIEGHLSIDSYGVDINRSIEEASDYLLELDDLWNEFQNAIDTIVSATHINYDMAKALIYINENNLQLLNLCEQIQEIILKDSIQSARYSEYTVYGLIGLLSAVAIFALSQLLKFIVLPFTQLYKGISQIGLTKSTINPSFPTKKKVTPMVNEINEIFSKINNLISLIENMNNNSSFNESLDFINRTFSAFIPYNYIGIALIEGEVFRASYGVSDGTINGLPDKILGSTWPINETSLEKLLQTGEARIINDLEQYTAGKPIKPYNQTILNAGIKASITLPLKVSGSPVGMIFFSSNQKNVYTNDHLNFLKTLVNSIAISLNQNIFINDLIFSSILALAKLAEARDEDTGEHLDQMKVYSRVIAELLYENKVYPGEITPEYFEKIERFSPLHDIGKVGVRDGILLKPGKLTKKEFDEMKLHTEYGAKVLRAAELNMVKKGKSLFGIGIEIAEGHHEKWDGSGYPYGKKGHDIPLSARIVAVADVLDALTSKRPYKEAFSFETAMKIIEEGRGKHFDPAIIDVILSNRDRIESYYKKFHSKHK</sequence>
<organism evidence="3 4">
    <name type="scientific">Mobilitalea sibirica</name>
    <dbReference type="NCBI Taxonomy" id="1462919"/>
    <lineage>
        <taxon>Bacteria</taxon>
        <taxon>Bacillati</taxon>
        <taxon>Bacillota</taxon>
        <taxon>Clostridia</taxon>
        <taxon>Lachnospirales</taxon>
        <taxon>Lachnospiraceae</taxon>
        <taxon>Mobilitalea</taxon>
    </lineage>
</organism>
<dbReference type="CDD" id="cd00077">
    <property type="entry name" value="HDc"/>
    <property type="match status" value="1"/>
</dbReference>
<dbReference type="InterPro" id="IPR037522">
    <property type="entry name" value="HD_GYP_dom"/>
</dbReference>
<evidence type="ECO:0000259" key="2">
    <source>
        <dbReference type="PROSITE" id="PS51832"/>
    </source>
</evidence>
<dbReference type="EMBL" id="JAEAGR010000009">
    <property type="protein sequence ID" value="MBH1941174.1"/>
    <property type="molecule type" value="Genomic_DNA"/>
</dbReference>
<dbReference type="PANTHER" id="PTHR45228:SF5">
    <property type="entry name" value="CYCLIC DI-GMP PHOSPHODIESTERASE VC_1348-RELATED"/>
    <property type="match status" value="1"/>
</dbReference>
<evidence type="ECO:0000313" key="4">
    <source>
        <dbReference type="Proteomes" id="UP000623269"/>
    </source>
</evidence>
<gene>
    <name evidence="3" type="ORF">I5677_09750</name>
</gene>
<dbReference type="Gene3D" id="1.10.3210.10">
    <property type="entry name" value="Hypothetical protein af1432"/>
    <property type="match status" value="1"/>
</dbReference>
<name>A0A8J7H2S0_9FIRM</name>
<dbReference type="Gene3D" id="3.30.450.40">
    <property type="match status" value="1"/>
</dbReference>
<dbReference type="SUPFAM" id="SSF109604">
    <property type="entry name" value="HD-domain/PDEase-like"/>
    <property type="match status" value="1"/>
</dbReference>
<keyword evidence="1" id="KW-0472">Membrane</keyword>
<reference evidence="3" key="1">
    <citation type="submission" date="2020-12" db="EMBL/GenBank/DDBJ databases">
        <title>M. sibirica DSM 26468T genome.</title>
        <authorList>
            <person name="Thieme N."/>
            <person name="Rettenmaier R."/>
            <person name="Zverlov V."/>
            <person name="Liebl W."/>
        </authorList>
    </citation>
    <scope>NUCLEOTIDE SEQUENCE</scope>
    <source>
        <strain evidence="3">DSM 26468</strain>
    </source>
</reference>
<protein>
    <submittedName>
        <fullName evidence="3">HD domain-containing protein</fullName>
    </submittedName>
</protein>
<keyword evidence="4" id="KW-1185">Reference proteome</keyword>
<keyword evidence="1" id="KW-0812">Transmembrane</keyword>
<dbReference type="InterPro" id="IPR029016">
    <property type="entry name" value="GAF-like_dom_sf"/>
</dbReference>
<dbReference type="InterPro" id="IPR003607">
    <property type="entry name" value="HD/PDEase_dom"/>
</dbReference>
<dbReference type="InterPro" id="IPR003018">
    <property type="entry name" value="GAF"/>
</dbReference>
<accession>A0A8J7H2S0</accession>
<feature type="transmembrane region" description="Helical" evidence="1">
    <location>
        <begin position="15"/>
        <end position="33"/>
    </location>
</feature>
<dbReference type="Pfam" id="PF13487">
    <property type="entry name" value="HD_5"/>
    <property type="match status" value="1"/>
</dbReference>
<dbReference type="SUPFAM" id="SSF55781">
    <property type="entry name" value="GAF domain-like"/>
    <property type="match status" value="1"/>
</dbReference>
<feature type="transmembrane region" description="Helical" evidence="1">
    <location>
        <begin position="202"/>
        <end position="223"/>
    </location>
</feature>
<dbReference type="RefSeq" id="WP_197661397.1">
    <property type="nucleotide sequence ID" value="NZ_JAEAGR010000009.1"/>
</dbReference>
<dbReference type="Proteomes" id="UP000623269">
    <property type="component" value="Unassembled WGS sequence"/>
</dbReference>
<evidence type="ECO:0000313" key="3">
    <source>
        <dbReference type="EMBL" id="MBH1941174.1"/>
    </source>
</evidence>
<dbReference type="SMART" id="SM00471">
    <property type="entry name" value="HDc"/>
    <property type="match status" value="1"/>
</dbReference>
<comment type="caution">
    <text evidence="3">The sequence shown here is derived from an EMBL/GenBank/DDBJ whole genome shotgun (WGS) entry which is preliminary data.</text>
</comment>
<dbReference type="InterPro" id="IPR052020">
    <property type="entry name" value="Cyclic_di-GMP/3'3'-cGAMP_PDE"/>
</dbReference>
<proteinExistence type="predicted"/>
<evidence type="ECO:0000256" key="1">
    <source>
        <dbReference type="SAM" id="Phobius"/>
    </source>
</evidence>
<dbReference type="Pfam" id="PF13185">
    <property type="entry name" value="GAF_2"/>
    <property type="match status" value="1"/>
</dbReference>